<evidence type="ECO:0000313" key="3">
    <source>
        <dbReference type="Proteomes" id="UP000309992"/>
    </source>
</evidence>
<keyword evidence="3" id="KW-1185">Reference proteome</keyword>
<proteinExistence type="predicted"/>
<feature type="region of interest" description="Disordered" evidence="1">
    <location>
        <begin position="437"/>
        <end position="473"/>
    </location>
</feature>
<dbReference type="EMBL" id="SWMS01000009">
    <property type="protein sequence ID" value="TKG69920.1"/>
    <property type="molecule type" value="Genomic_DNA"/>
</dbReference>
<comment type="caution">
    <text evidence="2">The sequence shown here is derived from an EMBL/GenBank/DDBJ whole genome shotgun (WGS) entry which is preliminary data.</text>
</comment>
<sequence length="473" mass="45669">MSIHEEQTLHDFVLGLLNDPASRLEFTQDPTHVLECAGLGDITAQDVQEVVPLVMDYSGQLPGADALGGDLPADVAGLDGAIAQLRTVADAAGQGRSDDSLDLGGFDAELGGTAEGIAGAGELFTDHLDAVGAATASTEGGAVASAIDSDAGSGEFAGEASEDGASFASSGDSLLGHFAGIGGAGLESSGGALAYEGDAATGSGMLDASLDGVTGDLSFVTEQGGVAGFADGSADGAAGGVALESEAVEAEGIAGGSTDEFAAGGELESPLGTYGVEFAGEPADAPLPDFATTGDLAGALDSESLTRGAEPAASTLATYVTSDGAALGGLAPVQLPAAEQLPAELPAARGDLPADIPADIPAGAGDLPVDLPAAPAPGLPDVGSVPVDVPADVPAELPTDLPAGLPAELPTELPELPVANPLPAARGDLPADTCDPAGTVTDSVGSSPLGDVPNATEALPTDVPNTGDLGLGL</sequence>
<dbReference type="RefSeq" id="WP_137095636.1">
    <property type="nucleotide sequence ID" value="NZ_SWMS01000009.1"/>
</dbReference>
<dbReference type="NCBIfam" id="NF038175">
    <property type="entry name" value="IniB_NTERM"/>
    <property type="match status" value="1"/>
</dbReference>
<dbReference type="InterPro" id="IPR049709">
    <property type="entry name" value="IniB-like_N"/>
</dbReference>
<accession>A0ABY2S4R7</accession>
<evidence type="ECO:0000256" key="1">
    <source>
        <dbReference type="SAM" id="MobiDB-lite"/>
    </source>
</evidence>
<dbReference type="Proteomes" id="UP000309992">
    <property type="component" value="Unassembled WGS sequence"/>
</dbReference>
<reference evidence="2 3" key="1">
    <citation type="journal article" date="2015" name="Antonie Van Leeuwenhoek">
        <title>Prauserella endophytica sp. nov., an endophytic actinobacterium isolated from Tamarix taklamakanensis.</title>
        <authorList>
            <person name="Liu J.M."/>
            <person name="Habden X."/>
            <person name="Guo L."/>
            <person name="Tuo L."/>
            <person name="Jiang Z.K."/>
            <person name="Liu S.W."/>
            <person name="Liu X.F."/>
            <person name="Chen L."/>
            <person name="Li R.F."/>
            <person name="Zhang Y.Q."/>
            <person name="Sun C.H."/>
        </authorList>
    </citation>
    <scope>NUCLEOTIDE SEQUENCE [LARGE SCALE GENOMIC DNA]</scope>
    <source>
        <strain evidence="2 3">CGMCC 4.7182</strain>
    </source>
</reference>
<gene>
    <name evidence="2" type="ORF">FCN18_17500</name>
</gene>
<organism evidence="2 3">
    <name type="scientific">Prauserella endophytica</name>
    <dbReference type="NCBI Taxonomy" id="1592324"/>
    <lineage>
        <taxon>Bacteria</taxon>
        <taxon>Bacillati</taxon>
        <taxon>Actinomycetota</taxon>
        <taxon>Actinomycetes</taxon>
        <taxon>Pseudonocardiales</taxon>
        <taxon>Pseudonocardiaceae</taxon>
        <taxon>Prauserella</taxon>
        <taxon>Prauserella coralliicola group</taxon>
    </lineage>
</organism>
<evidence type="ECO:0000313" key="2">
    <source>
        <dbReference type="EMBL" id="TKG69920.1"/>
    </source>
</evidence>
<protein>
    <submittedName>
        <fullName evidence="2">Uncharacterized protein</fullName>
    </submittedName>
</protein>
<name>A0ABY2S4R7_9PSEU</name>